<dbReference type="Pfam" id="PF03478">
    <property type="entry name" value="Beta-prop_KIB1-4"/>
    <property type="match status" value="1"/>
</dbReference>
<sequence length="406" mass="46421">MATRFAQLPHHLYDYLLDYISKSFDLDDLIRFSLVCKKWESFAKPLLPPKLLPWLIMPYNGYSCETTVFNQTLGFFSFHNRKTYKVETPQIADRRICGSCKGGWLITLHKNGEIQVFHPFSKKLINLPPVTELPGVVGPVFTKDNSVLYRVLAKGKMENILAGKMCEFYIYKAVMFSDCPSNGVVIVIYGFERKLACCRPGKDKNWIPLKGNNNCNFEDVILHQGNFYAVQDKGHVYVLGGIGSSSPFVKLVLSEPDRIMYYKKHLVDCKGELFLLRRIRYPMEPGDEEAHLTMAFTIKKIDLTGRKWVDVQDLDKDSAVFIGTNDFFSLSASNVPGCKGNSIYFTDDCLDQFVSDGYLDCLEDDIYGGHDIGIYYNADDDFDRFYPSEPKLLIKPPPVWFTTNSY</sequence>
<dbReference type="Pfam" id="PF00646">
    <property type="entry name" value="F-box"/>
    <property type="match status" value="1"/>
</dbReference>
<dbReference type="InterPro" id="IPR036047">
    <property type="entry name" value="F-box-like_dom_sf"/>
</dbReference>
<evidence type="ECO:0000313" key="4">
    <source>
        <dbReference type="Proteomes" id="UP000554482"/>
    </source>
</evidence>
<dbReference type="PANTHER" id="PTHR44259">
    <property type="entry name" value="OS07G0183000 PROTEIN-RELATED"/>
    <property type="match status" value="1"/>
</dbReference>
<accession>A0A7J6W131</accession>
<keyword evidence="4" id="KW-1185">Reference proteome</keyword>
<name>A0A7J6W131_THATH</name>
<feature type="domain" description="KIB1-4 beta-propeller" evidence="2">
    <location>
        <begin position="75"/>
        <end position="375"/>
    </location>
</feature>
<dbReference type="PANTHER" id="PTHR44259:SF114">
    <property type="entry name" value="OS06G0707300 PROTEIN"/>
    <property type="match status" value="1"/>
</dbReference>
<dbReference type="AlphaFoldDB" id="A0A7J6W131"/>
<dbReference type="OrthoDB" id="642536at2759"/>
<dbReference type="SUPFAM" id="SSF81383">
    <property type="entry name" value="F-box domain"/>
    <property type="match status" value="1"/>
</dbReference>
<proteinExistence type="predicted"/>
<reference evidence="3 4" key="1">
    <citation type="submission" date="2020-06" db="EMBL/GenBank/DDBJ databases">
        <title>Transcriptomic and genomic resources for Thalictrum thalictroides and T. hernandezii: Facilitating candidate gene discovery in an emerging model plant lineage.</title>
        <authorList>
            <person name="Arias T."/>
            <person name="Riano-Pachon D.M."/>
            <person name="Di Stilio V.S."/>
        </authorList>
    </citation>
    <scope>NUCLEOTIDE SEQUENCE [LARGE SCALE GENOMIC DNA]</scope>
    <source>
        <strain evidence="4">cv. WT478/WT964</strain>
        <tissue evidence="3">Leaves</tissue>
    </source>
</reference>
<dbReference type="EMBL" id="JABWDY010024469">
    <property type="protein sequence ID" value="KAF5190210.1"/>
    <property type="molecule type" value="Genomic_DNA"/>
</dbReference>
<feature type="domain" description="F-box" evidence="1">
    <location>
        <begin position="12"/>
        <end position="44"/>
    </location>
</feature>
<dbReference type="InterPro" id="IPR050942">
    <property type="entry name" value="F-box_BR-signaling"/>
</dbReference>
<comment type="caution">
    <text evidence="3">The sequence shown here is derived from an EMBL/GenBank/DDBJ whole genome shotgun (WGS) entry which is preliminary data.</text>
</comment>
<gene>
    <name evidence="3" type="ORF">FRX31_020200</name>
</gene>
<evidence type="ECO:0000313" key="3">
    <source>
        <dbReference type="EMBL" id="KAF5190210.1"/>
    </source>
</evidence>
<evidence type="ECO:0000259" key="1">
    <source>
        <dbReference type="Pfam" id="PF00646"/>
    </source>
</evidence>
<dbReference type="InterPro" id="IPR005174">
    <property type="entry name" value="KIB1-4_b-propeller"/>
</dbReference>
<dbReference type="Proteomes" id="UP000554482">
    <property type="component" value="Unassembled WGS sequence"/>
</dbReference>
<organism evidence="3 4">
    <name type="scientific">Thalictrum thalictroides</name>
    <name type="common">Rue-anemone</name>
    <name type="synonym">Anemone thalictroides</name>
    <dbReference type="NCBI Taxonomy" id="46969"/>
    <lineage>
        <taxon>Eukaryota</taxon>
        <taxon>Viridiplantae</taxon>
        <taxon>Streptophyta</taxon>
        <taxon>Embryophyta</taxon>
        <taxon>Tracheophyta</taxon>
        <taxon>Spermatophyta</taxon>
        <taxon>Magnoliopsida</taxon>
        <taxon>Ranunculales</taxon>
        <taxon>Ranunculaceae</taxon>
        <taxon>Thalictroideae</taxon>
        <taxon>Thalictrum</taxon>
    </lineage>
</organism>
<evidence type="ECO:0000259" key="2">
    <source>
        <dbReference type="Pfam" id="PF03478"/>
    </source>
</evidence>
<dbReference type="InterPro" id="IPR001810">
    <property type="entry name" value="F-box_dom"/>
</dbReference>
<protein>
    <submittedName>
        <fullName evidence="3">F-box skip23-like protein</fullName>
    </submittedName>
</protein>